<organism evidence="4 5">
    <name type="scientific">Dactylonectria macrodidyma</name>
    <dbReference type="NCBI Taxonomy" id="307937"/>
    <lineage>
        <taxon>Eukaryota</taxon>
        <taxon>Fungi</taxon>
        <taxon>Dikarya</taxon>
        <taxon>Ascomycota</taxon>
        <taxon>Pezizomycotina</taxon>
        <taxon>Sordariomycetes</taxon>
        <taxon>Hypocreomycetidae</taxon>
        <taxon>Hypocreales</taxon>
        <taxon>Nectriaceae</taxon>
        <taxon>Dactylonectria</taxon>
    </lineage>
</organism>
<protein>
    <recommendedName>
        <fullName evidence="3">Fumarylacetoacetase-like C-terminal domain-containing protein</fullName>
    </recommendedName>
</protein>
<dbReference type="EMBL" id="JAGMUV010000024">
    <property type="protein sequence ID" value="KAH7121384.1"/>
    <property type="molecule type" value="Genomic_DNA"/>
</dbReference>
<dbReference type="GO" id="GO:0046872">
    <property type="term" value="F:metal ion binding"/>
    <property type="evidence" value="ECO:0007669"/>
    <property type="project" value="UniProtKB-KW"/>
</dbReference>
<evidence type="ECO:0000256" key="1">
    <source>
        <dbReference type="ARBA" id="ARBA00010211"/>
    </source>
</evidence>
<name>A0A9P9IJ56_9HYPO</name>
<gene>
    <name evidence="4" type="ORF">EDB81DRAFT_913549</name>
</gene>
<keyword evidence="5" id="KW-1185">Reference proteome</keyword>
<evidence type="ECO:0000256" key="2">
    <source>
        <dbReference type="ARBA" id="ARBA00022723"/>
    </source>
</evidence>
<comment type="similarity">
    <text evidence="1">Belongs to the FAH family.</text>
</comment>
<evidence type="ECO:0000313" key="4">
    <source>
        <dbReference type="EMBL" id="KAH7121384.1"/>
    </source>
</evidence>
<evidence type="ECO:0000313" key="5">
    <source>
        <dbReference type="Proteomes" id="UP000738349"/>
    </source>
</evidence>
<dbReference type="Gene3D" id="3.90.850.10">
    <property type="entry name" value="Fumarylacetoacetase-like, C-terminal domain"/>
    <property type="match status" value="1"/>
</dbReference>
<sequence length="274" mass="29644">MAFQKLVRFEEHGTTQFGDLLECGDDGYKLEKLLGNPWEGLTSTGKIIKVPKLLSPLESTPIVICVGLNYQKHATEANLKIPSHPVIFTKPSDALAGPSDDIHVHPDAQPKLDYEGELCVIMGRDAKNVSEGDALEYVLGYTAGNDLSARNYQLPEASGGQFCYAKSFDGFAPIGPAIWSAALVPDPQQLQLKTLVNGEVVQQTETSDMIWSVRQIIAHLSRGTTIRKGTVVMTGTPSGVGIFRGCFLKAGDVVEIEVEGLGKIANRMVFDKAV</sequence>
<reference evidence="4" key="1">
    <citation type="journal article" date="2021" name="Nat. Commun.">
        <title>Genetic determinants of endophytism in the Arabidopsis root mycobiome.</title>
        <authorList>
            <person name="Mesny F."/>
            <person name="Miyauchi S."/>
            <person name="Thiergart T."/>
            <person name="Pickel B."/>
            <person name="Atanasova L."/>
            <person name="Karlsson M."/>
            <person name="Huettel B."/>
            <person name="Barry K.W."/>
            <person name="Haridas S."/>
            <person name="Chen C."/>
            <person name="Bauer D."/>
            <person name="Andreopoulos W."/>
            <person name="Pangilinan J."/>
            <person name="LaButti K."/>
            <person name="Riley R."/>
            <person name="Lipzen A."/>
            <person name="Clum A."/>
            <person name="Drula E."/>
            <person name="Henrissat B."/>
            <person name="Kohler A."/>
            <person name="Grigoriev I.V."/>
            <person name="Martin F.M."/>
            <person name="Hacquard S."/>
        </authorList>
    </citation>
    <scope>NUCLEOTIDE SEQUENCE</scope>
    <source>
        <strain evidence="4">MPI-CAGE-AT-0147</strain>
    </source>
</reference>
<feature type="domain" description="Fumarylacetoacetase-like C-terminal" evidence="3">
    <location>
        <begin position="63"/>
        <end position="268"/>
    </location>
</feature>
<dbReference type="InterPro" id="IPR036663">
    <property type="entry name" value="Fumarylacetoacetase_C_sf"/>
</dbReference>
<dbReference type="Proteomes" id="UP000738349">
    <property type="component" value="Unassembled WGS sequence"/>
</dbReference>
<comment type="caution">
    <text evidence="4">The sequence shown here is derived from an EMBL/GenBank/DDBJ whole genome shotgun (WGS) entry which is preliminary data.</text>
</comment>
<dbReference type="OrthoDB" id="411064at2759"/>
<dbReference type="GO" id="GO:0006107">
    <property type="term" value="P:oxaloacetate metabolic process"/>
    <property type="evidence" value="ECO:0007669"/>
    <property type="project" value="UniProtKB-ARBA"/>
</dbReference>
<accession>A0A9P9IJ56</accession>
<dbReference type="AlphaFoldDB" id="A0A9P9IJ56"/>
<dbReference type="Pfam" id="PF01557">
    <property type="entry name" value="FAA_hydrolase"/>
    <property type="match status" value="1"/>
</dbReference>
<dbReference type="GO" id="GO:0050163">
    <property type="term" value="F:oxaloacetate tautomerase activity"/>
    <property type="evidence" value="ECO:0007669"/>
    <property type="project" value="UniProtKB-ARBA"/>
</dbReference>
<proteinExistence type="inferred from homology"/>
<dbReference type="FunFam" id="3.90.850.10:FF:000002">
    <property type="entry name" value="2-hydroxyhepta-2,4-diene-1,7-dioate isomerase"/>
    <property type="match status" value="1"/>
</dbReference>
<evidence type="ECO:0000259" key="3">
    <source>
        <dbReference type="Pfam" id="PF01557"/>
    </source>
</evidence>
<dbReference type="SUPFAM" id="SSF56529">
    <property type="entry name" value="FAH"/>
    <property type="match status" value="1"/>
</dbReference>
<dbReference type="PANTHER" id="PTHR11820">
    <property type="entry name" value="ACYLPYRUVASE"/>
    <property type="match status" value="1"/>
</dbReference>
<dbReference type="InterPro" id="IPR011234">
    <property type="entry name" value="Fumarylacetoacetase-like_C"/>
</dbReference>
<dbReference type="PANTHER" id="PTHR11820:SF7">
    <property type="entry name" value="ACYLPYRUVASE FAHD1, MITOCHONDRIAL"/>
    <property type="match status" value="1"/>
</dbReference>
<keyword evidence="2" id="KW-0479">Metal-binding</keyword>
<dbReference type="GO" id="GO:0018773">
    <property type="term" value="F:acetylpyruvate hydrolase activity"/>
    <property type="evidence" value="ECO:0007669"/>
    <property type="project" value="TreeGrafter"/>
</dbReference>